<dbReference type="Gene3D" id="3.30.565.10">
    <property type="entry name" value="Histidine kinase-like ATPase, C-terminal domain"/>
    <property type="match status" value="1"/>
</dbReference>
<dbReference type="InterPro" id="IPR004105">
    <property type="entry name" value="CheA-like_dim"/>
</dbReference>
<dbReference type="CDD" id="cd16916">
    <property type="entry name" value="HATPase_CheA-like"/>
    <property type="match status" value="1"/>
</dbReference>
<dbReference type="InterPro" id="IPR004358">
    <property type="entry name" value="Sig_transdc_His_kin-like_C"/>
</dbReference>
<keyword evidence="18" id="KW-1185">Reference proteome</keyword>
<evidence type="ECO:0000256" key="7">
    <source>
        <dbReference type="ARBA" id="ARBA00022741"/>
    </source>
</evidence>
<keyword evidence="4" id="KW-0145">Chemotaxis</keyword>
<keyword evidence="7" id="KW-0547">Nucleotide-binding</keyword>
<dbReference type="Pfam" id="PF02518">
    <property type="entry name" value="HATPase_c"/>
    <property type="match status" value="1"/>
</dbReference>
<dbReference type="InterPro" id="IPR002545">
    <property type="entry name" value="CheW-lke_dom"/>
</dbReference>
<dbReference type="InterPro" id="IPR036097">
    <property type="entry name" value="HisK_dim/P_sf"/>
</dbReference>
<dbReference type="CDD" id="cd00088">
    <property type="entry name" value="HPT"/>
    <property type="match status" value="1"/>
</dbReference>
<dbReference type="PANTHER" id="PTHR43395">
    <property type="entry name" value="SENSOR HISTIDINE KINASE CHEA"/>
    <property type="match status" value="1"/>
</dbReference>
<comment type="catalytic activity">
    <reaction evidence="1">
        <text>ATP + protein L-histidine = ADP + protein N-phospho-L-histidine.</text>
        <dbReference type="EC" id="2.7.13.3"/>
    </reaction>
</comment>
<comment type="caution">
    <text evidence="17">The sequence shown here is derived from an EMBL/GenBank/DDBJ whole genome shotgun (WGS) entry which is preliminary data.</text>
</comment>
<dbReference type="RefSeq" id="WP_267222580.1">
    <property type="nucleotide sequence ID" value="NZ_JAPCWC010000016.1"/>
</dbReference>
<comment type="function">
    <text evidence="11">Involved in the transmission of sensory signals from the chemoreceptors to the flagellar motors. CheA is autophosphorylated; it can transfer its phosphate group to either CheB or CheY.</text>
</comment>
<dbReference type="CDD" id="cd00731">
    <property type="entry name" value="CheA_reg"/>
    <property type="match status" value="1"/>
</dbReference>
<dbReference type="SUPFAM" id="SSF55874">
    <property type="entry name" value="ATPase domain of HSP90 chaperone/DNA topoisomerase II/histidine kinase"/>
    <property type="match status" value="1"/>
</dbReference>
<evidence type="ECO:0000256" key="5">
    <source>
        <dbReference type="ARBA" id="ARBA00022553"/>
    </source>
</evidence>
<evidence type="ECO:0000256" key="8">
    <source>
        <dbReference type="ARBA" id="ARBA00022777"/>
    </source>
</evidence>
<dbReference type="InterPro" id="IPR003594">
    <property type="entry name" value="HATPase_dom"/>
</dbReference>
<dbReference type="SMART" id="SM01231">
    <property type="entry name" value="H-kinase_dim"/>
    <property type="match status" value="1"/>
</dbReference>
<dbReference type="Pfam" id="PF02895">
    <property type="entry name" value="H-kinase_dim"/>
    <property type="match status" value="1"/>
</dbReference>
<dbReference type="PROSITE" id="PS50894">
    <property type="entry name" value="HPT"/>
    <property type="match status" value="1"/>
</dbReference>
<feature type="region of interest" description="Disordered" evidence="13">
    <location>
        <begin position="320"/>
        <end position="349"/>
    </location>
</feature>
<dbReference type="SMART" id="SM00387">
    <property type="entry name" value="HATPase_c"/>
    <property type="match status" value="1"/>
</dbReference>
<dbReference type="InterPro" id="IPR008207">
    <property type="entry name" value="Sig_transdc_His_kin_Hpt_dom"/>
</dbReference>
<evidence type="ECO:0000256" key="2">
    <source>
        <dbReference type="ARBA" id="ARBA00012438"/>
    </source>
</evidence>
<gene>
    <name evidence="17" type="ORF">ACFFF8_18155</name>
</gene>
<sequence>MSDELDEIQAIFFEECVEGLAVAEEGLSAMAAGDTSASVIAGVFRAVHSIKGGSGAFGHTALLGFSHRFENVLDEVRAERIAPTPEVTQCLLGAFDILSDHVSAAQHGADAPDDGHMLEQLDAILAGGGAPAAAPEPEPVAAAPVEADEFGFTPVAVVDLDFGGDADPFGFEPVAVALDDFDAGEPAGWTVRFGPSRGAMANGAEPLLVIRELESMGGEVTAVDTEALPPLAELDPEDSYFVWTVALPASVDERDIRDCFDFVAPDSLIEVTQAQVAAPAPVETVAAAAAEPEEIPFEPIAVVFDDVVVPLPVEPAPAAVAPAPQKADAAKPEASKPEAAKPEAAKPEAKHAVEVAQTIRVDLGKLDQLLNLVGELVIRGSILSDRLSPADQERVELPELSRLTRQIQDNVMSLRAQPIKQAFSRVPRMLRDLSAETGKKVILETTGEMTEVDKGVIEKIGDPLTHMIRNAVDHGIESPEDRIAAGKSPEGTIYLSAEQKGGRILVKVRDDGRGINRERVRAIAVTRGIIAADAQLSDEEIDSLICAPGFSTAETISNISGRGVGMDVVRSNVEALGGRLEIVSVPGEGTTFSMALPLTLAILDGMIVRLGDQRFVVPLANVIETVQPEPGQVQATSPTSEVIELRGQYLPVRRVGEMFGMRSERPAEDSLVIIVESETAGHVGLMVDTIDNRREVVLKSLEDNLHPIRGLGGATILGDGAIALIFDVDALVATGGASKFALKGLAA</sequence>
<reference evidence="17 18" key="1">
    <citation type="submission" date="2024-09" db="EMBL/GenBank/DDBJ databases">
        <authorList>
            <person name="Sun Q."/>
            <person name="Mori K."/>
        </authorList>
    </citation>
    <scope>NUCLEOTIDE SEQUENCE [LARGE SCALE GENOMIC DNA]</scope>
    <source>
        <strain evidence="17 18">CICC 11035S</strain>
    </source>
</reference>
<keyword evidence="5 12" id="KW-0597">Phosphoprotein</keyword>
<evidence type="ECO:0000256" key="10">
    <source>
        <dbReference type="ARBA" id="ARBA00023012"/>
    </source>
</evidence>
<dbReference type="Gene3D" id="1.10.287.560">
    <property type="entry name" value="Histidine kinase CheA-like, homodimeric domain"/>
    <property type="match status" value="1"/>
</dbReference>
<evidence type="ECO:0000256" key="4">
    <source>
        <dbReference type="ARBA" id="ARBA00022500"/>
    </source>
</evidence>
<dbReference type="SUPFAM" id="SSF47384">
    <property type="entry name" value="Homodimeric domain of signal transducing histidine kinase"/>
    <property type="match status" value="1"/>
</dbReference>
<dbReference type="EC" id="2.7.13.3" evidence="2"/>
<keyword evidence="6 17" id="KW-0808">Transferase</keyword>
<dbReference type="InterPro" id="IPR036641">
    <property type="entry name" value="HPT_dom_sf"/>
</dbReference>
<dbReference type="Gene3D" id="2.30.30.40">
    <property type="entry name" value="SH3 Domains"/>
    <property type="match status" value="1"/>
</dbReference>
<dbReference type="EMBL" id="JBHLTM010000070">
    <property type="protein sequence ID" value="MFC0686512.1"/>
    <property type="molecule type" value="Genomic_DNA"/>
</dbReference>
<evidence type="ECO:0000256" key="6">
    <source>
        <dbReference type="ARBA" id="ARBA00022679"/>
    </source>
</evidence>
<dbReference type="PROSITE" id="PS50109">
    <property type="entry name" value="HIS_KIN"/>
    <property type="match status" value="1"/>
</dbReference>
<dbReference type="SUPFAM" id="SSF50341">
    <property type="entry name" value="CheW-like"/>
    <property type="match status" value="1"/>
</dbReference>
<accession>A0ABV6SB76</accession>
<keyword evidence="8" id="KW-0418">Kinase</keyword>
<feature type="domain" description="HPt" evidence="16">
    <location>
        <begin position="1"/>
        <end position="105"/>
    </location>
</feature>
<dbReference type="InterPro" id="IPR036890">
    <property type="entry name" value="HATPase_C_sf"/>
</dbReference>
<dbReference type="SMART" id="SM00260">
    <property type="entry name" value="CheW"/>
    <property type="match status" value="1"/>
</dbReference>
<dbReference type="SUPFAM" id="SSF47226">
    <property type="entry name" value="Histidine-containing phosphotransfer domain, HPT domain"/>
    <property type="match status" value="1"/>
</dbReference>
<feature type="domain" description="Histidine kinase" evidence="14">
    <location>
        <begin position="354"/>
        <end position="600"/>
    </location>
</feature>
<name>A0ABV6SB76_9SPHN</name>
<organism evidence="17 18">
    <name type="scientific">Novosphingobium clariflavum</name>
    <dbReference type="NCBI Taxonomy" id="2029884"/>
    <lineage>
        <taxon>Bacteria</taxon>
        <taxon>Pseudomonadati</taxon>
        <taxon>Pseudomonadota</taxon>
        <taxon>Alphaproteobacteria</taxon>
        <taxon>Sphingomonadales</taxon>
        <taxon>Sphingomonadaceae</taxon>
        <taxon>Novosphingobium</taxon>
    </lineage>
</organism>
<evidence type="ECO:0000259" key="15">
    <source>
        <dbReference type="PROSITE" id="PS50851"/>
    </source>
</evidence>
<evidence type="ECO:0000256" key="12">
    <source>
        <dbReference type="PROSITE-ProRule" id="PRU00110"/>
    </source>
</evidence>
<dbReference type="PRINTS" id="PR00344">
    <property type="entry name" value="BCTRLSENSOR"/>
</dbReference>
<feature type="compositionally biased region" description="Basic and acidic residues" evidence="13">
    <location>
        <begin position="328"/>
        <end position="349"/>
    </location>
</feature>
<evidence type="ECO:0000259" key="14">
    <source>
        <dbReference type="PROSITE" id="PS50109"/>
    </source>
</evidence>
<evidence type="ECO:0000256" key="13">
    <source>
        <dbReference type="SAM" id="MobiDB-lite"/>
    </source>
</evidence>
<evidence type="ECO:0000256" key="9">
    <source>
        <dbReference type="ARBA" id="ARBA00022840"/>
    </source>
</evidence>
<dbReference type="Pfam" id="PF01627">
    <property type="entry name" value="Hpt"/>
    <property type="match status" value="1"/>
</dbReference>
<evidence type="ECO:0000256" key="1">
    <source>
        <dbReference type="ARBA" id="ARBA00000085"/>
    </source>
</evidence>
<dbReference type="InterPro" id="IPR051315">
    <property type="entry name" value="Bact_Chemotaxis_CheA"/>
</dbReference>
<dbReference type="GO" id="GO:0004673">
    <property type="term" value="F:protein histidine kinase activity"/>
    <property type="evidence" value="ECO:0007669"/>
    <property type="project" value="UniProtKB-EC"/>
</dbReference>
<dbReference type="PANTHER" id="PTHR43395:SF10">
    <property type="entry name" value="CHEMOTAXIS PROTEIN CHEA"/>
    <property type="match status" value="1"/>
</dbReference>
<dbReference type="Gene3D" id="1.20.120.160">
    <property type="entry name" value="HPT domain"/>
    <property type="match status" value="1"/>
</dbReference>
<evidence type="ECO:0000313" key="18">
    <source>
        <dbReference type="Proteomes" id="UP001589858"/>
    </source>
</evidence>
<dbReference type="SMART" id="SM00073">
    <property type="entry name" value="HPT"/>
    <property type="match status" value="1"/>
</dbReference>
<dbReference type="InterPro" id="IPR005467">
    <property type="entry name" value="His_kinase_dom"/>
</dbReference>
<keyword evidence="9" id="KW-0067">ATP-binding</keyword>
<evidence type="ECO:0000256" key="11">
    <source>
        <dbReference type="ARBA" id="ARBA00035100"/>
    </source>
</evidence>
<protein>
    <recommendedName>
        <fullName evidence="3">Chemotaxis protein CheA</fullName>
        <ecNumber evidence="2">2.7.13.3</ecNumber>
    </recommendedName>
</protein>
<evidence type="ECO:0000256" key="3">
    <source>
        <dbReference type="ARBA" id="ARBA00021495"/>
    </source>
</evidence>
<dbReference type="InterPro" id="IPR036061">
    <property type="entry name" value="CheW-like_dom_sf"/>
</dbReference>
<evidence type="ECO:0000259" key="16">
    <source>
        <dbReference type="PROSITE" id="PS50894"/>
    </source>
</evidence>
<dbReference type="PROSITE" id="PS50851">
    <property type="entry name" value="CHEW"/>
    <property type="match status" value="1"/>
</dbReference>
<feature type="domain" description="CheW-like" evidence="15">
    <location>
        <begin position="602"/>
        <end position="737"/>
    </location>
</feature>
<keyword evidence="10" id="KW-0902">Two-component regulatory system</keyword>
<dbReference type="InterPro" id="IPR037006">
    <property type="entry name" value="CheA-like_homodim_sf"/>
</dbReference>
<feature type="modified residue" description="Phosphohistidine" evidence="12">
    <location>
        <position position="48"/>
    </location>
</feature>
<dbReference type="Proteomes" id="UP001589858">
    <property type="component" value="Unassembled WGS sequence"/>
</dbReference>
<dbReference type="Pfam" id="PF01584">
    <property type="entry name" value="CheW"/>
    <property type="match status" value="1"/>
</dbReference>
<proteinExistence type="predicted"/>
<evidence type="ECO:0000313" key="17">
    <source>
        <dbReference type="EMBL" id="MFC0686512.1"/>
    </source>
</evidence>